<accession>A0AAE0F8J3</accession>
<dbReference type="Proteomes" id="UP001190700">
    <property type="component" value="Unassembled WGS sequence"/>
</dbReference>
<reference evidence="2 3" key="1">
    <citation type="journal article" date="2015" name="Genome Biol. Evol.">
        <title>Comparative Genomics of a Bacterivorous Green Alga Reveals Evolutionary Causalities and Consequences of Phago-Mixotrophic Mode of Nutrition.</title>
        <authorList>
            <person name="Burns J.A."/>
            <person name="Paasch A."/>
            <person name="Narechania A."/>
            <person name="Kim E."/>
        </authorList>
    </citation>
    <scope>NUCLEOTIDE SEQUENCE [LARGE SCALE GENOMIC DNA]</scope>
    <source>
        <strain evidence="2 3">PLY_AMNH</strain>
    </source>
</reference>
<feature type="coiled-coil region" evidence="1">
    <location>
        <begin position="116"/>
        <end position="143"/>
    </location>
</feature>
<keyword evidence="1" id="KW-0175">Coiled coil</keyword>
<proteinExistence type="predicted"/>
<evidence type="ECO:0000313" key="2">
    <source>
        <dbReference type="EMBL" id="KAK3255038.1"/>
    </source>
</evidence>
<dbReference type="AlphaFoldDB" id="A0AAE0F8J3"/>
<evidence type="ECO:0000313" key="3">
    <source>
        <dbReference type="Proteomes" id="UP001190700"/>
    </source>
</evidence>
<organism evidence="2 3">
    <name type="scientific">Cymbomonas tetramitiformis</name>
    <dbReference type="NCBI Taxonomy" id="36881"/>
    <lineage>
        <taxon>Eukaryota</taxon>
        <taxon>Viridiplantae</taxon>
        <taxon>Chlorophyta</taxon>
        <taxon>Pyramimonadophyceae</taxon>
        <taxon>Pyramimonadales</taxon>
        <taxon>Pyramimonadaceae</taxon>
        <taxon>Cymbomonas</taxon>
    </lineage>
</organism>
<protein>
    <submittedName>
        <fullName evidence="2">Uncharacterized protein</fullName>
    </submittedName>
</protein>
<name>A0AAE0F8J3_9CHLO</name>
<evidence type="ECO:0000256" key="1">
    <source>
        <dbReference type="SAM" id="Coils"/>
    </source>
</evidence>
<dbReference type="EMBL" id="LGRX02022889">
    <property type="protein sequence ID" value="KAK3255038.1"/>
    <property type="molecule type" value="Genomic_DNA"/>
</dbReference>
<gene>
    <name evidence="2" type="ORF">CYMTET_35773</name>
</gene>
<sequence>MDRKLCKKLGRRWHGPLLVVERFTAICRRSYPRQSEGRRSLTGFSFPHTAWLIHDVFAQHRLKPHVGVEGCCDRRFVTPTPDPVMVDGQAEACVDKIRACRVRSSRGKQVEEWKLKEFEEERLRRQREYMQEVAERRRRLRAQTEGAAASAEVTLAEVIRHSCDETELPIPDEACLPREHLCMLDDRELARVTEADWGSERAVRILVLFNGTGSVEKQFSK</sequence>
<keyword evidence="3" id="KW-1185">Reference proteome</keyword>
<comment type="caution">
    <text evidence="2">The sequence shown here is derived from an EMBL/GenBank/DDBJ whole genome shotgun (WGS) entry which is preliminary data.</text>
</comment>